<dbReference type="OrthoDB" id="2015447at2759"/>
<reference evidence="9" key="1">
    <citation type="submission" date="2020-07" db="EMBL/GenBank/DDBJ databases">
        <title>The High-quality genome of the commercially important snow crab, Chionoecetes opilio.</title>
        <authorList>
            <person name="Jeong J.-H."/>
            <person name="Ryu S."/>
        </authorList>
    </citation>
    <scope>NUCLEOTIDE SEQUENCE</scope>
    <source>
        <strain evidence="9">MADBK_172401_WGS</strain>
        <tissue evidence="9">Digestive gland</tissue>
    </source>
</reference>
<evidence type="ECO:0000259" key="8">
    <source>
        <dbReference type="Pfam" id="PF01266"/>
    </source>
</evidence>
<comment type="subcellular location">
    <subcellularLocation>
        <location evidence="2">Peroxisome matrix</location>
    </subcellularLocation>
</comment>
<keyword evidence="4" id="KW-0285">Flavoprotein</keyword>
<feature type="domain" description="FAD dependent oxidoreductase" evidence="8">
    <location>
        <begin position="140"/>
        <end position="230"/>
    </location>
</feature>
<evidence type="ECO:0000313" key="9">
    <source>
        <dbReference type="EMBL" id="KAG0730181.1"/>
    </source>
</evidence>
<evidence type="ECO:0000256" key="3">
    <source>
        <dbReference type="ARBA" id="ARBA00006730"/>
    </source>
</evidence>
<dbReference type="Gene3D" id="3.40.50.720">
    <property type="entry name" value="NAD(P)-binding Rossmann-like Domain"/>
    <property type="match status" value="1"/>
</dbReference>
<dbReference type="InterPro" id="IPR006076">
    <property type="entry name" value="FAD-dep_OxRdtase"/>
</dbReference>
<dbReference type="InterPro" id="IPR023209">
    <property type="entry name" value="DAO"/>
</dbReference>
<dbReference type="GO" id="GO:0005782">
    <property type="term" value="C:peroxisomal matrix"/>
    <property type="evidence" value="ECO:0007669"/>
    <property type="project" value="UniProtKB-SubCell"/>
</dbReference>
<comment type="similarity">
    <text evidence="3">Belongs to the DAMOX/DASOX family.</text>
</comment>
<evidence type="ECO:0000256" key="7">
    <source>
        <dbReference type="SAM" id="MobiDB-lite"/>
    </source>
</evidence>
<keyword evidence="10" id="KW-1185">Reference proteome</keyword>
<protein>
    <submittedName>
        <fullName evidence="9">D-aspartate oxidase</fullName>
    </submittedName>
</protein>
<gene>
    <name evidence="9" type="primary">Ddo_2</name>
    <name evidence="9" type="ORF">GWK47_028796</name>
</gene>
<dbReference type="Pfam" id="PF01266">
    <property type="entry name" value="DAO"/>
    <property type="match status" value="1"/>
</dbReference>
<dbReference type="PANTHER" id="PTHR11530:SF11">
    <property type="entry name" value="D-ASPARTATE OXIDASE"/>
    <property type="match status" value="1"/>
</dbReference>
<dbReference type="GO" id="GO:0019478">
    <property type="term" value="P:D-amino acid catabolic process"/>
    <property type="evidence" value="ECO:0007669"/>
    <property type="project" value="TreeGrafter"/>
</dbReference>
<dbReference type="GO" id="GO:0003884">
    <property type="term" value="F:D-amino-acid oxidase activity"/>
    <property type="evidence" value="ECO:0007669"/>
    <property type="project" value="InterPro"/>
</dbReference>
<evidence type="ECO:0000313" key="10">
    <source>
        <dbReference type="Proteomes" id="UP000770661"/>
    </source>
</evidence>
<dbReference type="PANTHER" id="PTHR11530">
    <property type="entry name" value="D-AMINO ACID OXIDASE"/>
    <property type="match status" value="1"/>
</dbReference>
<feature type="region of interest" description="Disordered" evidence="7">
    <location>
        <begin position="1"/>
        <end position="31"/>
    </location>
</feature>
<comment type="cofactor">
    <cofactor evidence="1">
        <name>FAD</name>
        <dbReference type="ChEBI" id="CHEBI:57692"/>
    </cofactor>
</comment>
<comment type="caution">
    <text evidence="9">The sequence shown here is derived from an EMBL/GenBank/DDBJ whole genome shotgun (WGS) entry which is preliminary data.</text>
</comment>
<dbReference type="Proteomes" id="UP000770661">
    <property type="component" value="Unassembled WGS sequence"/>
</dbReference>
<evidence type="ECO:0000256" key="1">
    <source>
        <dbReference type="ARBA" id="ARBA00001974"/>
    </source>
</evidence>
<feature type="compositionally biased region" description="Polar residues" evidence="7">
    <location>
        <begin position="1"/>
        <end position="14"/>
    </location>
</feature>
<evidence type="ECO:0000256" key="5">
    <source>
        <dbReference type="ARBA" id="ARBA00022827"/>
    </source>
</evidence>
<evidence type="ECO:0000256" key="6">
    <source>
        <dbReference type="ARBA" id="ARBA00023002"/>
    </source>
</evidence>
<organism evidence="9 10">
    <name type="scientific">Chionoecetes opilio</name>
    <name type="common">Atlantic snow crab</name>
    <name type="synonym">Cancer opilio</name>
    <dbReference type="NCBI Taxonomy" id="41210"/>
    <lineage>
        <taxon>Eukaryota</taxon>
        <taxon>Metazoa</taxon>
        <taxon>Ecdysozoa</taxon>
        <taxon>Arthropoda</taxon>
        <taxon>Crustacea</taxon>
        <taxon>Multicrustacea</taxon>
        <taxon>Malacostraca</taxon>
        <taxon>Eumalacostraca</taxon>
        <taxon>Eucarida</taxon>
        <taxon>Decapoda</taxon>
        <taxon>Pleocyemata</taxon>
        <taxon>Brachyura</taxon>
        <taxon>Eubrachyura</taxon>
        <taxon>Majoidea</taxon>
        <taxon>Majidae</taxon>
        <taxon>Chionoecetes</taxon>
    </lineage>
</organism>
<dbReference type="SUPFAM" id="SSF51971">
    <property type="entry name" value="Nucleotide-binding domain"/>
    <property type="match status" value="1"/>
</dbReference>
<evidence type="ECO:0000256" key="2">
    <source>
        <dbReference type="ARBA" id="ARBA00004253"/>
    </source>
</evidence>
<name>A0A8J4YSY6_CHIOP</name>
<dbReference type="EMBL" id="JACEEZ010000417">
    <property type="protein sequence ID" value="KAG0730181.1"/>
    <property type="molecule type" value="Genomic_DNA"/>
</dbReference>
<accession>A0A8J4YSY6</accession>
<evidence type="ECO:0000256" key="4">
    <source>
        <dbReference type="ARBA" id="ARBA00022630"/>
    </source>
</evidence>
<keyword evidence="5" id="KW-0274">FAD</keyword>
<dbReference type="AlphaFoldDB" id="A0A8J4YSY6"/>
<dbReference type="GO" id="GO:0071949">
    <property type="term" value="F:FAD binding"/>
    <property type="evidence" value="ECO:0007669"/>
    <property type="project" value="InterPro"/>
</dbReference>
<proteinExistence type="inferred from homology"/>
<sequence>MMSDCTSVSDSESVAVTDLEYDAQSDTERNDAGRVYYEENEPQIVMGSYMFEPEYEVDEQVLAEPEVTGQRDCGNLIVKARVTLLTVRFLNGLGSHGNSSVNGTVRVKVRPAGCPDSWDNLNSVLEPPPSWQHIPLGYASLTPDQCAQFGPRYKSGFRFTTFTAEPSKLLPSLLRDLKALGTRLEVRCLSSLKEAADEADLVINCSGLGARDLVPDPFVFPVRGQVIRSAEVVEEWVGLRPYRSKGVRLEADELQLGNRTIPVVHNYGHGGCGVTLFWGCSQEVARLASRLILRHHGPASKL</sequence>
<keyword evidence="6" id="KW-0560">Oxidoreductase</keyword>